<dbReference type="OrthoDB" id="10034502at2759"/>
<dbReference type="Proteomes" id="UP000092555">
    <property type="component" value="Unassembled WGS sequence"/>
</dbReference>
<accession>A0A1A0H955</accession>
<dbReference type="EMBL" id="LXTC01000004">
    <property type="protein sequence ID" value="OBA20530.1"/>
    <property type="molecule type" value="Genomic_DNA"/>
</dbReference>
<evidence type="ECO:0000313" key="2">
    <source>
        <dbReference type="Proteomes" id="UP000092555"/>
    </source>
</evidence>
<evidence type="ECO:0000313" key="1">
    <source>
        <dbReference type="EMBL" id="OBA20530.1"/>
    </source>
</evidence>
<name>A0A1A0H955_9ASCO</name>
<gene>
    <name evidence="1" type="ORF">METBIDRAFT_43058</name>
</gene>
<sequence length="306" mass="33955">MHSVVIHNYSGNLSAIEFGEKNTIPHNFLVFIGGLGDGFLSVPYVPPLAEAITQRFGKRWVLVQALISSSYLGFGTGSLRRDCKELSKLIKYLRTTRGSKDSKVILMGHSTGSQDTLEYMSKYSFSGDCPTDLNIDAGILQAPVSDSEGLKETFGEDQNLIALIAKSQALIDDGKPNELMPASCLKYTFGSPVTAYRFHSLLSQRGDDDYFSSYLHETDLKKSFGHVLRPILVLYSGDDEFASSDLDKNQLLVRWRAACDPKYWSKHSKIVEGATHNVGKHSKIGALDQLIKSVLSFVEDEFERVL</sequence>
<dbReference type="InterPro" id="IPR013744">
    <property type="entry name" value="SidJ"/>
</dbReference>
<dbReference type="GeneID" id="30030590"/>
<organism evidence="1 2">
    <name type="scientific">Metschnikowia bicuspidata var. bicuspidata NRRL YB-4993</name>
    <dbReference type="NCBI Taxonomy" id="869754"/>
    <lineage>
        <taxon>Eukaryota</taxon>
        <taxon>Fungi</taxon>
        <taxon>Dikarya</taxon>
        <taxon>Ascomycota</taxon>
        <taxon>Saccharomycotina</taxon>
        <taxon>Pichiomycetes</taxon>
        <taxon>Metschnikowiaceae</taxon>
        <taxon>Metschnikowia</taxon>
    </lineage>
</organism>
<dbReference type="InterPro" id="IPR029058">
    <property type="entry name" value="AB_hydrolase_fold"/>
</dbReference>
<dbReference type="PANTHER" id="PTHR31591">
    <property type="entry name" value="UPF0613 PROTEIN PB24D3.06C"/>
    <property type="match status" value="1"/>
</dbReference>
<proteinExistence type="predicted"/>
<dbReference type="Gene3D" id="3.40.50.1820">
    <property type="entry name" value="alpha/beta hydrolase"/>
    <property type="match status" value="1"/>
</dbReference>
<dbReference type="Pfam" id="PF08538">
    <property type="entry name" value="DUF1749"/>
    <property type="match status" value="1"/>
</dbReference>
<keyword evidence="2" id="KW-1185">Reference proteome</keyword>
<dbReference type="PANTHER" id="PTHR31591:SF1">
    <property type="entry name" value="UPF0613 PROTEIN PB24D3.06C"/>
    <property type="match status" value="1"/>
</dbReference>
<protein>
    <submittedName>
        <fullName evidence="1">DUF1749-domain-containing protein</fullName>
    </submittedName>
</protein>
<dbReference type="SUPFAM" id="SSF53474">
    <property type="entry name" value="alpha/beta-Hydrolases"/>
    <property type="match status" value="1"/>
</dbReference>
<dbReference type="RefSeq" id="XP_018711052.1">
    <property type="nucleotide sequence ID" value="XM_018857614.1"/>
</dbReference>
<reference evidence="1 2" key="1">
    <citation type="submission" date="2016-05" db="EMBL/GenBank/DDBJ databases">
        <title>Comparative genomics of biotechnologically important yeasts.</title>
        <authorList>
            <consortium name="DOE Joint Genome Institute"/>
            <person name="Riley R."/>
            <person name="Haridas S."/>
            <person name="Wolfe K.H."/>
            <person name="Lopes M.R."/>
            <person name="Hittinger C.T."/>
            <person name="Goker M."/>
            <person name="Salamov A."/>
            <person name="Wisecaver J."/>
            <person name="Long T.M."/>
            <person name="Aerts A.L."/>
            <person name="Barry K."/>
            <person name="Choi C."/>
            <person name="Clum A."/>
            <person name="Coughlan A.Y."/>
            <person name="Deshpande S."/>
            <person name="Douglass A.P."/>
            <person name="Hanson S.J."/>
            <person name="Klenk H.-P."/>
            <person name="LaButti K."/>
            <person name="Lapidus A."/>
            <person name="Lindquist E."/>
            <person name="Lipzen A."/>
            <person name="Meier-kolthoff J.P."/>
            <person name="Ohm R.A."/>
            <person name="Otillar R.P."/>
            <person name="Pangilinan J."/>
            <person name="Peng Y."/>
            <person name="Rokas A."/>
            <person name="Rosa C.A."/>
            <person name="Scheuner C."/>
            <person name="Sibirny A.A."/>
            <person name="Slot J.C."/>
            <person name="Stielow J.B."/>
            <person name="Sun H."/>
            <person name="Kurtzman C.P."/>
            <person name="Blackwell M."/>
            <person name="Grigoriev I.V."/>
            <person name="Jeffries T.W."/>
        </authorList>
    </citation>
    <scope>NUCLEOTIDE SEQUENCE [LARGE SCALE GENOMIC DNA]</scope>
    <source>
        <strain evidence="1 2">NRRL YB-4993</strain>
    </source>
</reference>
<dbReference type="AlphaFoldDB" id="A0A1A0H955"/>
<comment type="caution">
    <text evidence="1">The sequence shown here is derived from an EMBL/GenBank/DDBJ whole genome shotgun (WGS) entry which is preliminary data.</text>
</comment>